<reference evidence="1 2" key="1">
    <citation type="submission" date="2022-01" db="EMBL/GenBank/DDBJ databases">
        <authorList>
            <person name="Xiong W."/>
            <person name="Schranz E."/>
        </authorList>
    </citation>
    <scope>NUCLEOTIDE SEQUENCE [LARGE SCALE GENOMIC DNA]</scope>
</reference>
<organism evidence="1 2">
    <name type="scientific">Lactuca virosa</name>
    <dbReference type="NCBI Taxonomy" id="75947"/>
    <lineage>
        <taxon>Eukaryota</taxon>
        <taxon>Viridiplantae</taxon>
        <taxon>Streptophyta</taxon>
        <taxon>Embryophyta</taxon>
        <taxon>Tracheophyta</taxon>
        <taxon>Spermatophyta</taxon>
        <taxon>Magnoliopsida</taxon>
        <taxon>eudicotyledons</taxon>
        <taxon>Gunneridae</taxon>
        <taxon>Pentapetalae</taxon>
        <taxon>asterids</taxon>
        <taxon>campanulids</taxon>
        <taxon>Asterales</taxon>
        <taxon>Asteraceae</taxon>
        <taxon>Cichorioideae</taxon>
        <taxon>Cichorieae</taxon>
        <taxon>Lactucinae</taxon>
        <taxon>Lactuca</taxon>
    </lineage>
</organism>
<dbReference type="AlphaFoldDB" id="A0AAU9M1F4"/>
<evidence type="ECO:0000313" key="2">
    <source>
        <dbReference type="Proteomes" id="UP001157418"/>
    </source>
</evidence>
<gene>
    <name evidence="1" type="ORF">LVIROSA_LOCUS8364</name>
</gene>
<evidence type="ECO:0000313" key="1">
    <source>
        <dbReference type="EMBL" id="CAH1420936.1"/>
    </source>
</evidence>
<protein>
    <submittedName>
        <fullName evidence="1">Uncharacterized protein</fullName>
    </submittedName>
</protein>
<proteinExistence type="predicted"/>
<sequence length="111" mass="12429">MKRSIYDLGGEVDPNISVICGQPFNSHLPQPKIIKSSIAGKDTVREDDFDELTSDSIVKDYDISSISGAIIFGDLGFESDTLQGEKVTKQSLMELAMQEQVRERQEMEKKM</sequence>
<dbReference type="EMBL" id="CAKMRJ010001112">
    <property type="protein sequence ID" value="CAH1420936.1"/>
    <property type="molecule type" value="Genomic_DNA"/>
</dbReference>
<comment type="caution">
    <text evidence="1">The sequence shown here is derived from an EMBL/GenBank/DDBJ whole genome shotgun (WGS) entry which is preliminary data.</text>
</comment>
<dbReference type="Proteomes" id="UP001157418">
    <property type="component" value="Unassembled WGS sequence"/>
</dbReference>
<name>A0AAU9M1F4_9ASTR</name>
<accession>A0AAU9M1F4</accession>
<keyword evidence="2" id="KW-1185">Reference proteome</keyword>